<dbReference type="InterPro" id="IPR056908">
    <property type="entry name" value="Gp80-like"/>
</dbReference>
<dbReference type="EMBL" id="MF403009">
    <property type="protein sequence ID" value="ASV44786.1"/>
    <property type="molecule type" value="Genomic_DNA"/>
</dbReference>
<keyword evidence="2" id="KW-1185">Reference proteome</keyword>
<dbReference type="Proteomes" id="UP000222678">
    <property type="component" value="Genome"/>
</dbReference>
<protein>
    <submittedName>
        <fullName evidence="1">Uncharacterized protein</fullName>
    </submittedName>
</protein>
<dbReference type="KEGG" id="vg:77936317"/>
<name>A0A223W0E1_9CAUD</name>
<dbReference type="RefSeq" id="YP_010660322.1">
    <property type="nucleotide sequence ID" value="NC_070876.1"/>
</dbReference>
<reference evidence="1 2" key="1">
    <citation type="submission" date="2017-06" db="EMBL/GenBank/DDBJ databases">
        <authorList>
            <person name="Kim H.J."/>
            <person name="Triplett B.A."/>
        </authorList>
    </citation>
    <scope>NUCLEOTIDE SEQUENCE [LARGE SCALE GENOMIC DNA]</scope>
</reference>
<sequence>MPASTYAANAILNHFLRGVAAVSPARLYVSLHTADPGNNGASEVATVAWPAYTRLDAALGGAVATGFTAAAGKACTNAKELLYPPHNGVNPVIVTHFAIWTDPIAGEMVFQGGLTAPKTLNPTDECIIHANDLNIAVT</sequence>
<organism evidence="1 2">
    <name type="scientific">Agrobacterium phage Atu_ph08</name>
    <dbReference type="NCBI Taxonomy" id="2024265"/>
    <lineage>
        <taxon>Viruses</taxon>
        <taxon>Duplodnaviria</taxon>
        <taxon>Heunggongvirae</taxon>
        <taxon>Uroviricota</taxon>
        <taxon>Caudoviricetes</taxon>
        <taxon>Roslyckyvirus</taxon>
        <taxon>Roslyckyvirus ph08</taxon>
    </lineage>
</organism>
<evidence type="ECO:0000313" key="2">
    <source>
        <dbReference type="Proteomes" id="UP000222678"/>
    </source>
</evidence>
<dbReference type="Pfam" id="PF23140">
    <property type="entry name" value="Gp80"/>
    <property type="match status" value="1"/>
</dbReference>
<dbReference type="GeneID" id="77936317"/>
<evidence type="ECO:0000313" key="1">
    <source>
        <dbReference type="EMBL" id="ASV44786.1"/>
    </source>
</evidence>
<accession>A0A223W0E1</accession>
<proteinExistence type="predicted"/>